<dbReference type="GO" id="GO:0006508">
    <property type="term" value="P:proteolysis"/>
    <property type="evidence" value="ECO:0007669"/>
    <property type="project" value="UniProtKB-KW"/>
</dbReference>
<name>D9SQD8_CLOC7</name>
<dbReference type="KEGG" id="ccb:Clocel_0428"/>
<evidence type="ECO:0000256" key="1">
    <source>
        <dbReference type="ARBA" id="ARBA00007074"/>
    </source>
</evidence>
<organism evidence="6 7">
    <name type="scientific">Clostridium cellulovorans (strain ATCC 35296 / DSM 3052 / OCM 3 / 743B)</name>
    <dbReference type="NCBI Taxonomy" id="573061"/>
    <lineage>
        <taxon>Bacteria</taxon>
        <taxon>Bacillati</taxon>
        <taxon>Bacillota</taxon>
        <taxon>Clostridia</taxon>
        <taxon>Eubacteriales</taxon>
        <taxon>Clostridiaceae</taxon>
        <taxon>Clostridium</taxon>
    </lineage>
</organism>
<evidence type="ECO:0000256" key="4">
    <source>
        <dbReference type="ARBA" id="ARBA00022807"/>
    </source>
</evidence>
<comment type="similarity">
    <text evidence="1">Belongs to the peptidase C40 family.</text>
</comment>
<evidence type="ECO:0000256" key="2">
    <source>
        <dbReference type="ARBA" id="ARBA00022670"/>
    </source>
</evidence>
<dbReference type="Proteomes" id="UP000002730">
    <property type="component" value="Chromosome"/>
</dbReference>
<dbReference type="InterPro" id="IPR051202">
    <property type="entry name" value="Peptidase_C40"/>
</dbReference>
<sequence>MNKRFFIFQKAINLFKNFIPYNICIINDSVVDVYRSAKTNSERVTQTLLCQEVNIEREILGWTKVEVVDGYIGWVKSDKIYKTINNPLPTKVVIKSKMKSIFSAMNGTSIIKEITLGTELPVIEKINNWYKVDLTMNRIGWLEDTDTLETASGTHILKTTGIDFVDTAKKFLGVPYLWGGVSAWGIDCSGLTYICCRVNGVDLPRDAQPQYYSISTSINPNPSDMKPGDLLFFSSKPDSKKYLNLISHVGIYIGNNDFIHASGSIGSVTITSLSDEYFTKRLVGVKRVFEN</sequence>
<dbReference type="PROSITE" id="PS51935">
    <property type="entry name" value="NLPC_P60"/>
    <property type="match status" value="1"/>
</dbReference>
<keyword evidence="2" id="KW-0645">Protease</keyword>
<dbReference type="GO" id="GO:0008234">
    <property type="term" value="F:cysteine-type peptidase activity"/>
    <property type="evidence" value="ECO:0007669"/>
    <property type="project" value="UniProtKB-KW"/>
</dbReference>
<reference evidence="6 7" key="1">
    <citation type="submission" date="2010-08" db="EMBL/GenBank/DDBJ databases">
        <title>Complete sequence of Clostridium cellulovorans 743B.</title>
        <authorList>
            <consortium name="US DOE Joint Genome Institute"/>
            <person name="Lucas S."/>
            <person name="Copeland A."/>
            <person name="Lapidus A."/>
            <person name="Cheng J.-F."/>
            <person name="Bruce D."/>
            <person name="Goodwin L."/>
            <person name="Pitluck S."/>
            <person name="Chertkov O."/>
            <person name="Detter J.C."/>
            <person name="Han C."/>
            <person name="Tapia R."/>
            <person name="Land M."/>
            <person name="Hauser L."/>
            <person name="Chang Y.-J."/>
            <person name="Jeffries C."/>
            <person name="Kyrpides N."/>
            <person name="Ivanova N."/>
            <person name="Mikhailova N."/>
            <person name="Hemme C.L."/>
            <person name="Woyke T."/>
        </authorList>
    </citation>
    <scope>NUCLEOTIDE SEQUENCE [LARGE SCALE GENOMIC DNA]</scope>
    <source>
        <strain evidence="7">ATCC 35296 / DSM 3052 / OCM 3 / 743B</strain>
    </source>
</reference>
<protein>
    <submittedName>
        <fullName evidence="6">NLP/P60 protein</fullName>
    </submittedName>
</protein>
<dbReference type="InterPro" id="IPR000064">
    <property type="entry name" value="NLP_P60_dom"/>
</dbReference>
<dbReference type="RefSeq" id="WP_010075026.1">
    <property type="nucleotide sequence ID" value="NC_014393.1"/>
</dbReference>
<evidence type="ECO:0000259" key="5">
    <source>
        <dbReference type="PROSITE" id="PS51935"/>
    </source>
</evidence>
<dbReference type="InterPro" id="IPR041382">
    <property type="entry name" value="SH3_16"/>
</dbReference>
<dbReference type="HOGENOM" id="CLU_016043_13_2_9"/>
<dbReference type="Gene3D" id="2.30.30.40">
    <property type="entry name" value="SH3 Domains"/>
    <property type="match status" value="2"/>
</dbReference>
<dbReference type="Gene3D" id="3.90.1720.10">
    <property type="entry name" value="endopeptidase domain like (from Nostoc punctiforme)"/>
    <property type="match status" value="1"/>
</dbReference>
<dbReference type="EMBL" id="CP002160">
    <property type="protein sequence ID" value="ADL50205.1"/>
    <property type="molecule type" value="Genomic_DNA"/>
</dbReference>
<dbReference type="AlphaFoldDB" id="D9SQD8"/>
<dbReference type="MEROPS" id="C40.009"/>
<dbReference type="eggNOG" id="COG0791">
    <property type="taxonomic scope" value="Bacteria"/>
</dbReference>
<dbReference type="PANTHER" id="PTHR47053:SF1">
    <property type="entry name" value="MUREIN DD-ENDOPEPTIDASE MEPH-RELATED"/>
    <property type="match status" value="1"/>
</dbReference>
<dbReference type="Pfam" id="PF18348">
    <property type="entry name" value="SH3_16"/>
    <property type="match status" value="1"/>
</dbReference>
<accession>D9SQD8</accession>
<proteinExistence type="inferred from homology"/>
<dbReference type="SUPFAM" id="SSF54001">
    <property type="entry name" value="Cysteine proteinases"/>
    <property type="match status" value="1"/>
</dbReference>
<keyword evidence="7" id="KW-1185">Reference proteome</keyword>
<feature type="domain" description="NlpC/P60" evidence="5">
    <location>
        <begin position="158"/>
        <end position="289"/>
    </location>
</feature>
<evidence type="ECO:0000313" key="6">
    <source>
        <dbReference type="EMBL" id="ADL50205.1"/>
    </source>
</evidence>
<dbReference type="Pfam" id="PF00877">
    <property type="entry name" value="NLPC_P60"/>
    <property type="match status" value="1"/>
</dbReference>
<evidence type="ECO:0000256" key="3">
    <source>
        <dbReference type="ARBA" id="ARBA00022801"/>
    </source>
</evidence>
<gene>
    <name evidence="6" type="ordered locus">Clocel_0428</name>
</gene>
<dbReference type="InterPro" id="IPR038765">
    <property type="entry name" value="Papain-like_cys_pep_sf"/>
</dbReference>
<keyword evidence="4" id="KW-0788">Thiol protease</keyword>
<dbReference type="OrthoDB" id="9808890at2"/>
<dbReference type="STRING" id="573061.Clocel_0428"/>
<dbReference type="PANTHER" id="PTHR47053">
    <property type="entry name" value="MUREIN DD-ENDOPEPTIDASE MEPH-RELATED"/>
    <property type="match status" value="1"/>
</dbReference>
<evidence type="ECO:0000313" key="7">
    <source>
        <dbReference type="Proteomes" id="UP000002730"/>
    </source>
</evidence>
<keyword evidence="3" id="KW-0378">Hydrolase</keyword>